<evidence type="ECO:0000313" key="4">
    <source>
        <dbReference type="Proteomes" id="UP000638918"/>
    </source>
</evidence>
<dbReference type="RefSeq" id="WP_191742472.1">
    <property type="nucleotide sequence ID" value="NZ_JACSQU010000001.1"/>
</dbReference>
<dbReference type="PANTHER" id="PTHR30273:SF2">
    <property type="entry name" value="PROTEIN FECR"/>
    <property type="match status" value="1"/>
</dbReference>
<dbReference type="EMBL" id="JACSQU010000001">
    <property type="protein sequence ID" value="MBD7939984.1"/>
    <property type="molecule type" value="Genomic_DNA"/>
</dbReference>
<accession>A0ABR8QWR7</accession>
<name>A0ABR8QWR7_9CAUL</name>
<dbReference type="Pfam" id="PF04773">
    <property type="entry name" value="FecR"/>
    <property type="match status" value="1"/>
</dbReference>
<protein>
    <submittedName>
        <fullName evidence="3">FecR domain-containing protein</fullName>
    </submittedName>
</protein>
<dbReference type="Gene3D" id="3.55.50.30">
    <property type="match status" value="1"/>
</dbReference>
<sequence>MRRSIDPRPTPAEEMVDRIVAADFGSGPLEERQALERLRREGPEQIALHDEIMALWGDLGQLEPPRLSSRQPTRGRQNWRLIAASVLLPILAATALFLAHDAFGDRGATLMSTGADERRIVTLADGSTVSLSPHTVVRAALGRDQRLLELEQGEALFDVAHDARRPFLVDVGSGQVRAIGTRFNIRKGEDVVVTVVEGVVRVTAGDQDGNAKLQLSQVASAGHQVHLGKRRDAGAAQAGGAYLSPARKVDAERYASWVNGMLQFEGEPLSQVIDELNRYSSHKIRLPDASMADIPIYGMLHIGDAEGLRALVEDLERGDRRRNRPASSAP</sequence>
<organism evidence="3 4">
    <name type="scientific">Brevundimonas guildfordensis</name>
    <dbReference type="NCBI Taxonomy" id="2762241"/>
    <lineage>
        <taxon>Bacteria</taxon>
        <taxon>Pseudomonadati</taxon>
        <taxon>Pseudomonadota</taxon>
        <taxon>Alphaproteobacteria</taxon>
        <taxon>Caulobacterales</taxon>
        <taxon>Caulobacteraceae</taxon>
        <taxon>Brevundimonas</taxon>
    </lineage>
</organism>
<keyword evidence="1" id="KW-1133">Transmembrane helix</keyword>
<feature type="domain" description="FecR protein" evidence="2">
    <location>
        <begin position="111"/>
        <end position="201"/>
    </location>
</feature>
<dbReference type="PANTHER" id="PTHR30273">
    <property type="entry name" value="PERIPLASMIC SIGNAL SENSOR AND SIGMA FACTOR ACTIVATOR FECR-RELATED"/>
    <property type="match status" value="1"/>
</dbReference>
<dbReference type="Gene3D" id="2.60.120.1440">
    <property type="match status" value="1"/>
</dbReference>
<comment type="caution">
    <text evidence="3">The sequence shown here is derived from an EMBL/GenBank/DDBJ whole genome shotgun (WGS) entry which is preliminary data.</text>
</comment>
<evidence type="ECO:0000256" key="1">
    <source>
        <dbReference type="SAM" id="Phobius"/>
    </source>
</evidence>
<keyword evidence="1" id="KW-0812">Transmembrane</keyword>
<dbReference type="Proteomes" id="UP000638918">
    <property type="component" value="Unassembled WGS sequence"/>
</dbReference>
<gene>
    <name evidence="3" type="ORF">H9656_01105</name>
</gene>
<dbReference type="PIRSF" id="PIRSF018266">
    <property type="entry name" value="FecR"/>
    <property type="match status" value="1"/>
</dbReference>
<evidence type="ECO:0000259" key="2">
    <source>
        <dbReference type="Pfam" id="PF04773"/>
    </source>
</evidence>
<proteinExistence type="predicted"/>
<dbReference type="InterPro" id="IPR012373">
    <property type="entry name" value="Ferrdict_sens_TM"/>
</dbReference>
<feature type="transmembrane region" description="Helical" evidence="1">
    <location>
        <begin position="79"/>
        <end position="99"/>
    </location>
</feature>
<keyword evidence="4" id="KW-1185">Reference proteome</keyword>
<keyword evidence="1" id="KW-0472">Membrane</keyword>
<dbReference type="InterPro" id="IPR006860">
    <property type="entry name" value="FecR"/>
</dbReference>
<reference evidence="3 4" key="1">
    <citation type="submission" date="2020-08" db="EMBL/GenBank/DDBJ databases">
        <title>A Genomic Blueprint of the Chicken Gut Microbiome.</title>
        <authorList>
            <person name="Gilroy R."/>
            <person name="Ravi A."/>
            <person name="Getino M."/>
            <person name="Pursley I."/>
            <person name="Horton D.L."/>
            <person name="Alikhan N.-F."/>
            <person name="Baker D."/>
            <person name="Gharbi K."/>
            <person name="Hall N."/>
            <person name="Watson M."/>
            <person name="Adriaenssens E.M."/>
            <person name="Foster-Nyarko E."/>
            <person name="Jarju S."/>
            <person name="Secka A."/>
            <person name="Antonio M."/>
            <person name="Oren A."/>
            <person name="Chaudhuri R."/>
            <person name="La Ragione R.M."/>
            <person name="Hildebrand F."/>
            <person name="Pallen M.J."/>
        </authorList>
    </citation>
    <scope>NUCLEOTIDE SEQUENCE [LARGE SCALE GENOMIC DNA]</scope>
    <source>
        <strain evidence="3 4">Sa3CVA3</strain>
    </source>
</reference>
<evidence type="ECO:0000313" key="3">
    <source>
        <dbReference type="EMBL" id="MBD7939984.1"/>
    </source>
</evidence>